<keyword evidence="4" id="KW-1185">Reference proteome</keyword>
<dbReference type="Gene3D" id="1.10.510.10">
    <property type="entry name" value="Transferase(Phosphotransferase) domain 1"/>
    <property type="match status" value="1"/>
</dbReference>
<proteinExistence type="predicted"/>
<accession>A0A834ZAM4</accession>
<dbReference type="Gene3D" id="3.30.420.10">
    <property type="entry name" value="Ribonuclease H-like superfamily/Ribonuclease H"/>
    <property type="match status" value="1"/>
</dbReference>
<dbReference type="Pfam" id="PF13456">
    <property type="entry name" value="RVT_3"/>
    <property type="match status" value="1"/>
</dbReference>
<evidence type="ECO:0000259" key="2">
    <source>
        <dbReference type="Pfam" id="PF13456"/>
    </source>
</evidence>
<dbReference type="GO" id="GO:0003676">
    <property type="term" value="F:nucleic acid binding"/>
    <property type="evidence" value="ECO:0007669"/>
    <property type="project" value="InterPro"/>
</dbReference>
<feature type="domain" description="RNase H type-1" evidence="2">
    <location>
        <begin position="185"/>
        <end position="246"/>
    </location>
</feature>
<evidence type="ECO:0000313" key="4">
    <source>
        <dbReference type="Proteomes" id="UP000655225"/>
    </source>
</evidence>
<dbReference type="AlphaFoldDB" id="A0A834ZAM4"/>
<dbReference type="GO" id="GO:0004523">
    <property type="term" value="F:RNA-DNA hybrid ribonuclease activity"/>
    <property type="evidence" value="ECO:0007669"/>
    <property type="project" value="InterPro"/>
</dbReference>
<evidence type="ECO:0000313" key="3">
    <source>
        <dbReference type="EMBL" id="KAF8403889.1"/>
    </source>
</evidence>
<dbReference type="InterPro" id="IPR044730">
    <property type="entry name" value="RNase_H-like_dom_plant"/>
</dbReference>
<gene>
    <name evidence="3" type="ORF">HHK36_011995</name>
</gene>
<dbReference type="InterPro" id="IPR036397">
    <property type="entry name" value="RNaseH_sf"/>
</dbReference>
<dbReference type="EMBL" id="JABCRI010000007">
    <property type="protein sequence ID" value="KAF8403889.1"/>
    <property type="molecule type" value="Genomic_DNA"/>
</dbReference>
<dbReference type="OrthoDB" id="5857966at2759"/>
<reference evidence="3 4" key="1">
    <citation type="submission" date="2020-04" db="EMBL/GenBank/DDBJ databases">
        <title>Plant Genome Project.</title>
        <authorList>
            <person name="Zhang R.-G."/>
        </authorList>
    </citation>
    <scope>NUCLEOTIDE SEQUENCE [LARGE SCALE GENOMIC DNA]</scope>
    <source>
        <strain evidence="3">YNK0</strain>
        <tissue evidence="3">Leaf</tissue>
    </source>
</reference>
<sequence>MSEPISGTVSYRAMLDAGNFVLARNSDHGRMTPTVNGKAFIKVRKFDPPSQNPFPDTKKKDQNTLILVGIRLGKDILATSLHSFMYKELKEATDGFKEELGRGAIYKGAMDIGTWSWDGKARAILTDWAYDCYLERRLDALVDDGMNTMNDVMRLEKLVMIAIWCIQEEPSLRPTMKKVIQMLEGRIIFDNCGKILRSFSKLFRGACSQVAEALAIRQGLMLARQYGMDPLVVESDAKSLIGVLSCHGHVKWEVLPLILDI</sequence>
<evidence type="ECO:0000256" key="1">
    <source>
        <dbReference type="ARBA" id="ARBA00022729"/>
    </source>
</evidence>
<dbReference type="InterPro" id="IPR051343">
    <property type="entry name" value="G-type_lectin_kinases/EP1-like"/>
</dbReference>
<keyword evidence="1" id="KW-0732">Signal</keyword>
<name>A0A834ZAM4_TETSI</name>
<comment type="caution">
    <text evidence="3">The sequence shown here is derived from an EMBL/GenBank/DDBJ whole genome shotgun (WGS) entry which is preliminary data.</text>
</comment>
<dbReference type="CDD" id="cd06222">
    <property type="entry name" value="RNase_H_like"/>
    <property type="match status" value="1"/>
</dbReference>
<dbReference type="PANTHER" id="PTHR47976">
    <property type="entry name" value="G-TYPE LECTIN S-RECEPTOR-LIKE SERINE/THREONINE-PROTEIN KINASE SD2-5"/>
    <property type="match status" value="1"/>
</dbReference>
<dbReference type="PANTHER" id="PTHR47976:SF15">
    <property type="entry name" value="G-TYPE LECTIN S-RECEPTOR-LIKE SERINE_THREONINE-PROTEIN KINASE RLK1"/>
    <property type="match status" value="1"/>
</dbReference>
<organism evidence="3 4">
    <name type="scientific">Tetracentron sinense</name>
    <name type="common">Spur-leaf</name>
    <dbReference type="NCBI Taxonomy" id="13715"/>
    <lineage>
        <taxon>Eukaryota</taxon>
        <taxon>Viridiplantae</taxon>
        <taxon>Streptophyta</taxon>
        <taxon>Embryophyta</taxon>
        <taxon>Tracheophyta</taxon>
        <taxon>Spermatophyta</taxon>
        <taxon>Magnoliopsida</taxon>
        <taxon>Trochodendrales</taxon>
        <taxon>Trochodendraceae</taxon>
        <taxon>Tetracentron</taxon>
    </lineage>
</organism>
<dbReference type="Proteomes" id="UP000655225">
    <property type="component" value="Unassembled WGS sequence"/>
</dbReference>
<protein>
    <recommendedName>
        <fullName evidence="2">RNase H type-1 domain-containing protein</fullName>
    </recommendedName>
</protein>
<dbReference type="InterPro" id="IPR002156">
    <property type="entry name" value="RNaseH_domain"/>
</dbReference>